<feature type="compositionally biased region" description="Polar residues" evidence="1">
    <location>
        <begin position="626"/>
        <end position="635"/>
    </location>
</feature>
<dbReference type="OMA" id="CPNGNDD"/>
<dbReference type="Gene3D" id="3.20.20.190">
    <property type="entry name" value="Phosphatidylinositol (PI) phosphodiesterase"/>
    <property type="match status" value="1"/>
</dbReference>
<evidence type="ECO:0000256" key="1">
    <source>
        <dbReference type="SAM" id="MobiDB-lite"/>
    </source>
</evidence>
<dbReference type="SUPFAM" id="SSF51695">
    <property type="entry name" value="PLC-like phosphodiesterases"/>
    <property type="match status" value="1"/>
</dbReference>
<gene>
    <name evidence="3" type="ORF">THAOC_21285</name>
</gene>
<dbReference type="GO" id="GO:0006629">
    <property type="term" value="P:lipid metabolic process"/>
    <property type="evidence" value="ECO:0007669"/>
    <property type="project" value="InterPro"/>
</dbReference>
<dbReference type="AlphaFoldDB" id="K0S1E7"/>
<keyword evidence="2" id="KW-0732">Signal</keyword>
<comment type="caution">
    <text evidence="3">The sequence shown here is derived from an EMBL/GenBank/DDBJ whole genome shotgun (WGS) entry which is preliminary data.</text>
</comment>
<dbReference type="PANTHER" id="PTHR13593">
    <property type="match status" value="1"/>
</dbReference>
<dbReference type="Pfam" id="PF26146">
    <property type="entry name" value="PI-PLC_X"/>
    <property type="match status" value="1"/>
</dbReference>
<evidence type="ECO:0000256" key="2">
    <source>
        <dbReference type="SAM" id="SignalP"/>
    </source>
</evidence>
<evidence type="ECO:0000313" key="4">
    <source>
        <dbReference type="Proteomes" id="UP000266841"/>
    </source>
</evidence>
<organism evidence="3 4">
    <name type="scientific">Thalassiosira oceanica</name>
    <name type="common">Marine diatom</name>
    <dbReference type="NCBI Taxonomy" id="159749"/>
    <lineage>
        <taxon>Eukaryota</taxon>
        <taxon>Sar</taxon>
        <taxon>Stramenopiles</taxon>
        <taxon>Ochrophyta</taxon>
        <taxon>Bacillariophyta</taxon>
        <taxon>Coscinodiscophyceae</taxon>
        <taxon>Thalassiosirophycidae</taxon>
        <taxon>Thalassiosirales</taxon>
        <taxon>Thalassiosiraceae</taxon>
        <taxon>Thalassiosira</taxon>
    </lineage>
</organism>
<feature type="compositionally biased region" description="Low complexity" evidence="1">
    <location>
        <begin position="441"/>
        <end position="456"/>
    </location>
</feature>
<reference evidence="3 4" key="1">
    <citation type="journal article" date="2012" name="Genome Biol.">
        <title>Genome and low-iron response of an oceanic diatom adapted to chronic iron limitation.</title>
        <authorList>
            <person name="Lommer M."/>
            <person name="Specht M."/>
            <person name="Roy A.S."/>
            <person name="Kraemer L."/>
            <person name="Andreson R."/>
            <person name="Gutowska M.A."/>
            <person name="Wolf J."/>
            <person name="Bergner S.V."/>
            <person name="Schilhabel M.B."/>
            <person name="Klostermeier U.C."/>
            <person name="Beiko R.G."/>
            <person name="Rosenstiel P."/>
            <person name="Hippler M."/>
            <person name="Laroche J."/>
        </authorList>
    </citation>
    <scope>NUCLEOTIDE SEQUENCE [LARGE SCALE GENOMIC DNA]</scope>
    <source>
        <strain evidence="3 4">CCMP1005</strain>
    </source>
</reference>
<dbReference type="OrthoDB" id="7984201at2759"/>
<dbReference type="InterPro" id="IPR051057">
    <property type="entry name" value="PI-PLC_domain"/>
</dbReference>
<evidence type="ECO:0008006" key="5">
    <source>
        <dbReference type="Google" id="ProtNLM"/>
    </source>
</evidence>
<feature type="chain" id="PRO_5003839622" description="EGF-like domain-containing protein" evidence="2">
    <location>
        <begin position="24"/>
        <end position="673"/>
    </location>
</feature>
<accession>K0S1E7</accession>
<dbReference type="EMBL" id="AGNL01024840">
    <property type="protein sequence ID" value="EJK58584.1"/>
    <property type="molecule type" value="Genomic_DNA"/>
</dbReference>
<keyword evidence="4" id="KW-1185">Reference proteome</keyword>
<dbReference type="eggNOG" id="ENOG502T4MC">
    <property type="taxonomic scope" value="Eukaryota"/>
</dbReference>
<protein>
    <recommendedName>
        <fullName evidence="5">EGF-like domain-containing protein</fullName>
    </recommendedName>
</protein>
<feature type="compositionally biased region" description="Polar residues" evidence="1">
    <location>
        <begin position="551"/>
        <end position="564"/>
    </location>
</feature>
<proteinExistence type="predicted"/>
<feature type="region of interest" description="Disordered" evidence="1">
    <location>
        <begin position="551"/>
        <end position="641"/>
    </location>
</feature>
<name>K0S1E7_THAOC</name>
<dbReference type="GO" id="GO:0008081">
    <property type="term" value="F:phosphoric diester hydrolase activity"/>
    <property type="evidence" value="ECO:0007669"/>
    <property type="project" value="InterPro"/>
</dbReference>
<evidence type="ECO:0000313" key="3">
    <source>
        <dbReference type="EMBL" id="EJK58584.1"/>
    </source>
</evidence>
<sequence>MIKGSAGAGTVAAVLMMLRLAGATNGVDNLRFNEVTFLVSHNSHANFDAAGNDFMMRLGSNQRDSILDQLNNGVQGISLDIELDYSQVDPDERLRLVHGPIDYGDLGSEMSRNVAPYLELNEDAIVIIYFQTNGDENDEQIRSDIFALLKQVFDKVLVGGEPLKNLTFKYGDERWDSNDWPTILELREANQRLFVFTDRSEFADHPDYGFIHNRAALMENDWRGIQGCMDRYNFGVPNVSFPDRRWSRLYFMNHFCCETGGESLTNIEGNNLLGGGDNGWGRLWRRVQQCKQNNGDFNPNFISLDWVHVITEALELRDFLNNVRDRIGTGQFCQANSNCATNSCSDSGVCQCELSSGVGCSFEETCLRAEPNVCSVVSETDLVEETEEDIQSIEATFYCSSDYETAVSGCNEATKCPNGNDDCRNGETCFAGIDCTPYPTLTPTSKPSDSPSTEPSTSPPTQDPTMENMPSTEPSKTNYNFCGRDFFEAETNCETALKCQEPLGNDICQNSLGAEYTCFGNIVCKKAPPPTVSPTIAPTAVKLDFSNITPTKTIAPSSNPTTGSPIRDPTLSEPTVPPTSHLKWQDPTIESGIQPGQPSLVSGGNDRVPGAIASDSPPSGEYDTGDTPSISQGTTLPPWESWYNDPDRYNSAASRTGCLLLVTVLYVLGSIRQ</sequence>
<dbReference type="Proteomes" id="UP000266841">
    <property type="component" value="Unassembled WGS sequence"/>
</dbReference>
<feature type="region of interest" description="Disordered" evidence="1">
    <location>
        <begin position="441"/>
        <end position="475"/>
    </location>
</feature>
<dbReference type="InterPro" id="IPR017946">
    <property type="entry name" value="PLC-like_Pdiesterase_TIM-brl"/>
</dbReference>
<dbReference type="PANTHER" id="PTHR13593:SF140">
    <property type="entry name" value="PLC-LIKE PHOSPHODIESTERASE"/>
    <property type="match status" value="1"/>
</dbReference>
<feature type="signal peptide" evidence="2">
    <location>
        <begin position="1"/>
        <end position="23"/>
    </location>
</feature>